<name>A0A5E7IM77_PSEFL</name>
<protein>
    <submittedName>
        <fullName evidence="1">Uncharacterized protein</fullName>
    </submittedName>
</protein>
<proteinExistence type="predicted"/>
<evidence type="ECO:0000313" key="1">
    <source>
        <dbReference type="EMBL" id="VVO77525.1"/>
    </source>
</evidence>
<dbReference type="Proteomes" id="UP000377224">
    <property type="component" value="Unassembled WGS sequence"/>
</dbReference>
<organism evidence="1 2">
    <name type="scientific">Pseudomonas fluorescens</name>
    <dbReference type="NCBI Taxonomy" id="294"/>
    <lineage>
        <taxon>Bacteria</taxon>
        <taxon>Pseudomonadati</taxon>
        <taxon>Pseudomonadota</taxon>
        <taxon>Gammaproteobacteria</taxon>
        <taxon>Pseudomonadales</taxon>
        <taxon>Pseudomonadaceae</taxon>
        <taxon>Pseudomonas</taxon>
    </lineage>
</organism>
<dbReference type="AlphaFoldDB" id="A0A5E7IM77"/>
<evidence type="ECO:0000313" key="2">
    <source>
        <dbReference type="Proteomes" id="UP000377224"/>
    </source>
</evidence>
<accession>A0A5E7IM77</accession>
<reference evidence="1 2" key="1">
    <citation type="submission" date="2019-09" db="EMBL/GenBank/DDBJ databases">
        <authorList>
            <person name="Chandra G."/>
            <person name="Truman W A."/>
        </authorList>
    </citation>
    <scope>NUCLEOTIDE SEQUENCE [LARGE SCALE GENOMIC DNA]</scope>
    <source>
        <strain evidence="1">PS896</strain>
    </source>
</reference>
<sequence length="163" mass="18923">MQLINSIPPVIDTEHYDAWKKQWANQQGLDIHSYINDQCHPEQMLVFSTLFFPTFVVSQGGVFLERNFSIETFARCLSLASHDMAETERLLNYVKLYDVFGQYGDGVSPSIFLQLCDVIGFAWRMVLKEKFPDKLFSVEVSNSDENYGPVVTFYQVKCEKRER</sequence>
<gene>
    <name evidence="1" type="ORF">PS896_01665</name>
</gene>
<dbReference type="RefSeq" id="WP_122854166.1">
    <property type="nucleotide sequence ID" value="NZ_CABVIN010000001.1"/>
</dbReference>
<dbReference type="EMBL" id="CABVIN010000001">
    <property type="protein sequence ID" value="VVO77525.1"/>
    <property type="molecule type" value="Genomic_DNA"/>
</dbReference>